<accession>A0A2M7G0N0</accession>
<feature type="signal peptide" evidence="1">
    <location>
        <begin position="1"/>
        <end position="22"/>
    </location>
</feature>
<comment type="caution">
    <text evidence="2">The sequence shown here is derived from an EMBL/GenBank/DDBJ whole genome shotgun (WGS) entry which is preliminary data.</text>
</comment>
<evidence type="ECO:0000256" key="1">
    <source>
        <dbReference type="SAM" id="SignalP"/>
    </source>
</evidence>
<evidence type="ECO:0008006" key="4">
    <source>
        <dbReference type="Google" id="ProtNLM"/>
    </source>
</evidence>
<dbReference type="EMBL" id="PFFQ01000054">
    <property type="protein sequence ID" value="PIW15035.1"/>
    <property type="molecule type" value="Genomic_DNA"/>
</dbReference>
<evidence type="ECO:0000313" key="2">
    <source>
        <dbReference type="EMBL" id="PIW15035.1"/>
    </source>
</evidence>
<gene>
    <name evidence="2" type="ORF">COW36_19115</name>
</gene>
<name>A0A2M7G0N0_9BACT</name>
<evidence type="ECO:0000313" key="3">
    <source>
        <dbReference type="Proteomes" id="UP000231019"/>
    </source>
</evidence>
<protein>
    <recommendedName>
        <fullName evidence="4">Alpha-amylase</fullName>
    </recommendedName>
</protein>
<dbReference type="Proteomes" id="UP000231019">
    <property type="component" value="Unassembled WGS sequence"/>
</dbReference>
<dbReference type="AlphaFoldDB" id="A0A2M7G0N0"/>
<proteinExistence type="predicted"/>
<feature type="chain" id="PRO_5014617535" description="Alpha-amylase" evidence="1">
    <location>
        <begin position="23"/>
        <end position="367"/>
    </location>
</feature>
<reference evidence="2 3" key="1">
    <citation type="submission" date="2017-09" db="EMBL/GenBank/DDBJ databases">
        <title>Depth-based differentiation of microbial function through sediment-hosted aquifers and enrichment of novel symbionts in the deep terrestrial subsurface.</title>
        <authorList>
            <person name="Probst A.J."/>
            <person name="Ladd B."/>
            <person name="Jarett J.K."/>
            <person name="Geller-Mcgrath D.E."/>
            <person name="Sieber C.M."/>
            <person name="Emerson J.B."/>
            <person name="Anantharaman K."/>
            <person name="Thomas B.C."/>
            <person name="Malmstrom R."/>
            <person name="Stieglmeier M."/>
            <person name="Klingl A."/>
            <person name="Woyke T."/>
            <person name="Ryan C.M."/>
            <person name="Banfield J.F."/>
        </authorList>
    </citation>
    <scope>NUCLEOTIDE SEQUENCE [LARGE SCALE GENOMIC DNA]</scope>
    <source>
        <strain evidence="2">CG17_big_fil_post_rev_8_21_14_2_50_48_46</strain>
    </source>
</reference>
<keyword evidence="1" id="KW-0732">Signal</keyword>
<sequence length="367" mass="40019">MYNPILSSLLALALTIPLPLMAQTEAELPEQTALEEQRPAHSHHHTPSHAEHLHADTIPFGVMGAHMHPAGEWMFSASLMGAGMGGMLDQTTAVDEQKILDNYEMAPRTMLMGMPMLGVMYAPSDWITLMAMVPGMGMTMNHVGHEAHLHTLQTASANLPGTNMQSLGLGDISVSALLGNWTWQAHSLHANLGLSLPTGAIDILGPVMGTMPAEPLPYSMRLGSGTWDLLPGFTYSGKLENWCWGLQPSGVLRLSTNSLNYRLGNRLSTNAWLSYRWNDLLSSSLRFQGQIWGNAEGEDSRISKNAIPSADPLKLGGQRLDLFLGLNFTPFPRQRLGLEIGMPVYQNLSGPQMAQVWSGIAGWQISF</sequence>
<organism evidence="2 3">
    <name type="scientific">bacterium (Candidatus Blackallbacteria) CG17_big_fil_post_rev_8_21_14_2_50_48_46</name>
    <dbReference type="NCBI Taxonomy" id="2014261"/>
    <lineage>
        <taxon>Bacteria</taxon>
        <taxon>Candidatus Blackallbacteria</taxon>
    </lineage>
</organism>